<dbReference type="PANTHER" id="PTHR10039:SF14">
    <property type="entry name" value="NACHT DOMAIN-CONTAINING PROTEIN"/>
    <property type="match status" value="1"/>
</dbReference>
<proteinExistence type="predicted"/>
<dbReference type="InterPro" id="IPR056884">
    <property type="entry name" value="NPHP3-like_N"/>
</dbReference>
<dbReference type="Proteomes" id="UP000559256">
    <property type="component" value="Unassembled WGS sequence"/>
</dbReference>
<keyword evidence="4" id="KW-1185">Reference proteome</keyword>
<evidence type="ECO:0000313" key="3">
    <source>
        <dbReference type="EMBL" id="KAF5349384.1"/>
    </source>
</evidence>
<evidence type="ECO:0000259" key="2">
    <source>
        <dbReference type="Pfam" id="PF24883"/>
    </source>
</evidence>
<feature type="domain" description="Nephrocystin 3-like N-terminal" evidence="2">
    <location>
        <begin position="89"/>
        <end position="244"/>
    </location>
</feature>
<dbReference type="AlphaFoldDB" id="A0A8H5CWP2"/>
<accession>A0A8H5CWP2</accession>
<dbReference type="OrthoDB" id="3266532at2759"/>
<evidence type="ECO:0000256" key="1">
    <source>
        <dbReference type="ARBA" id="ARBA00022737"/>
    </source>
</evidence>
<keyword evidence="1" id="KW-0677">Repeat</keyword>
<dbReference type="InterPro" id="IPR027417">
    <property type="entry name" value="P-loop_NTPase"/>
</dbReference>
<comment type="caution">
    <text evidence="3">The sequence shown here is derived from an EMBL/GenBank/DDBJ whole genome shotgun (WGS) entry which is preliminary data.</text>
</comment>
<dbReference type="PANTHER" id="PTHR10039">
    <property type="entry name" value="AMELOGENIN"/>
    <property type="match status" value="1"/>
</dbReference>
<evidence type="ECO:0000313" key="4">
    <source>
        <dbReference type="Proteomes" id="UP000559256"/>
    </source>
</evidence>
<dbReference type="Pfam" id="PF24883">
    <property type="entry name" value="NPHP3_N"/>
    <property type="match status" value="1"/>
</dbReference>
<dbReference type="SUPFAM" id="SSF52540">
    <property type="entry name" value="P-loop containing nucleoside triphosphate hydrolases"/>
    <property type="match status" value="1"/>
</dbReference>
<organism evidence="3 4">
    <name type="scientific">Tetrapyrgos nigripes</name>
    <dbReference type="NCBI Taxonomy" id="182062"/>
    <lineage>
        <taxon>Eukaryota</taxon>
        <taxon>Fungi</taxon>
        <taxon>Dikarya</taxon>
        <taxon>Basidiomycota</taxon>
        <taxon>Agaricomycotina</taxon>
        <taxon>Agaricomycetes</taxon>
        <taxon>Agaricomycetidae</taxon>
        <taxon>Agaricales</taxon>
        <taxon>Marasmiineae</taxon>
        <taxon>Marasmiaceae</taxon>
        <taxon>Tetrapyrgos</taxon>
    </lineage>
</organism>
<dbReference type="EMBL" id="JAACJM010000081">
    <property type="protein sequence ID" value="KAF5349384.1"/>
    <property type="molecule type" value="Genomic_DNA"/>
</dbReference>
<name>A0A8H5CWP2_9AGAR</name>
<sequence>MIQKIPNFSFFQNASYNYFQGSTFNAVGHDQHIQIHYGQQISQHIRQNNPIDNMPKALKALHNADAGQGQTRKACTEGTRTEILSAIINWAMGNSTIKTMGYWICGMAGTGKSTIAMSVCIELEKQNLLGATFFCSRQIPECRDHSLIIPTIAYKLASHLQVFAATLVETLRNEPEVFSKPPSIQLNLLLINPWNQIARTNIQPTVVVVDALDECEDISSVLSALIPAIHNQMMPGLKFLFTSRPERYIQKHLRIDRPLSYGSEVDGMFLHDVEETLVKEDIMKFITAEFKELMIPGKDTYIKELAEKSGKSFIYAATMVKFILARPGLVRSRLKEAYSQTTSRKHQTQILDDLYSHVIKTAIPRDYLSLEETGDCLKVLHTIILVGRPVSCLIISNLLELEFTMVEEFVKDLQSVLYISNSDSFIYIFHTSFRDHILTESRTEPLYACKPWEHHAMLSRRCFNTLMKLKFNICDLPSSFLADKDVPGMEQKLKNIDDTLRYACNNWGYHLSQSDMGTGVVSQVKTFLEEKMMFWIEAMNLIGDLLNCSEIILSLEKV</sequence>
<gene>
    <name evidence="3" type="ORF">D9758_015520</name>
</gene>
<reference evidence="3 4" key="1">
    <citation type="journal article" date="2020" name="ISME J.">
        <title>Uncovering the hidden diversity of litter-decomposition mechanisms in mushroom-forming fungi.</title>
        <authorList>
            <person name="Floudas D."/>
            <person name="Bentzer J."/>
            <person name="Ahren D."/>
            <person name="Johansson T."/>
            <person name="Persson P."/>
            <person name="Tunlid A."/>
        </authorList>
    </citation>
    <scope>NUCLEOTIDE SEQUENCE [LARGE SCALE GENOMIC DNA]</scope>
    <source>
        <strain evidence="3 4">CBS 291.85</strain>
    </source>
</reference>
<dbReference type="Gene3D" id="3.40.50.300">
    <property type="entry name" value="P-loop containing nucleotide triphosphate hydrolases"/>
    <property type="match status" value="1"/>
</dbReference>
<protein>
    <recommendedName>
        <fullName evidence="2">Nephrocystin 3-like N-terminal domain-containing protein</fullName>
    </recommendedName>
</protein>